<feature type="domain" description="DUF1858" evidence="1">
    <location>
        <begin position="5"/>
        <end position="57"/>
    </location>
</feature>
<reference evidence="2" key="1">
    <citation type="submission" date="2022-11" db="EMBL/GenBank/DDBJ databases">
        <authorList>
            <person name="Coimbra C."/>
        </authorList>
    </citation>
    <scope>NUCLEOTIDE SEQUENCE</scope>
    <source>
        <strain evidence="2">Jales19</strain>
    </source>
</reference>
<dbReference type="InterPro" id="IPR023883">
    <property type="entry name" value="CHP03980_redox-disulphide"/>
</dbReference>
<dbReference type="EMBL" id="JAPFQA010000020">
    <property type="protein sequence ID" value="MCZ8548018.1"/>
    <property type="molecule type" value="Genomic_DNA"/>
</dbReference>
<dbReference type="Proteomes" id="UP001152178">
    <property type="component" value="Unassembled WGS sequence"/>
</dbReference>
<dbReference type="Pfam" id="PF08984">
    <property type="entry name" value="DUF1858"/>
    <property type="match status" value="1"/>
</dbReference>
<dbReference type="SUPFAM" id="SSF140683">
    <property type="entry name" value="SP0561-like"/>
    <property type="match status" value="1"/>
</dbReference>
<proteinExistence type="predicted"/>
<dbReference type="InterPro" id="IPR038062">
    <property type="entry name" value="ScdA-like_N_sf"/>
</dbReference>
<organism evidence="2 3">
    <name type="scientific">Mesorhizobium qingshengii</name>
    <dbReference type="NCBI Taxonomy" id="1165689"/>
    <lineage>
        <taxon>Bacteria</taxon>
        <taxon>Pseudomonadati</taxon>
        <taxon>Pseudomonadota</taxon>
        <taxon>Alphaproteobacteria</taxon>
        <taxon>Hyphomicrobiales</taxon>
        <taxon>Phyllobacteriaceae</taxon>
        <taxon>Mesorhizobium</taxon>
    </lineage>
</organism>
<sequence>MGSLIDDDMTMDQIMRRWPLTIRVVIRSGMLCVGCPIASFHTVSDAAREHGLDVDSLRSDLEAAAAASGGAAPMSSASGLRPA</sequence>
<keyword evidence="3" id="KW-1185">Reference proteome</keyword>
<comment type="caution">
    <text evidence="2">The sequence shown here is derived from an EMBL/GenBank/DDBJ whole genome shotgun (WGS) entry which is preliminary data.</text>
</comment>
<protein>
    <submittedName>
        <fullName evidence="2">DUF1858 domain-containing protein</fullName>
    </submittedName>
</protein>
<dbReference type="PANTHER" id="PTHR39341">
    <property type="entry name" value="BSL7085 PROTEIN"/>
    <property type="match status" value="1"/>
</dbReference>
<dbReference type="RefSeq" id="WP_269908281.1">
    <property type="nucleotide sequence ID" value="NZ_JAPFQA010000020.1"/>
</dbReference>
<dbReference type="Gene3D" id="1.10.3910.10">
    <property type="entry name" value="SP0561-like"/>
    <property type="match status" value="1"/>
</dbReference>
<gene>
    <name evidence="2" type="ORF">OOJ09_27905</name>
</gene>
<name>A0ABT4R2F8_9HYPH</name>
<dbReference type="InterPro" id="IPR015077">
    <property type="entry name" value="DUF1858"/>
</dbReference>
<evidence type="ECO:0000313" key="3">
    <source>
        <dbReference type="Proteomes" id="UP001152178"/>
    </source>
</evidence>
<dbReference type="PANTHER" id="PTHR39341:SF1">
    <property type="entry name" value="DUF1858 DOMAIN-CONTAINING PROTEIN"/>
    <property type="match status" value="1"/>
</dbReference>
<accession>A0ABT4R2F8</accession>
<evidence type="ECO:0000313" key="2">
    <source>
        <dbReference type="EMBL" id="MCZ8548018.1"/>
    </source>
</evidence>
<dbReference type="NCBIfam" id="TIGR03980">
    <property type="entry name" value="prismane_assoc"/>
    <property type="match status" value="1"/>
</dbReference>
<evidence type="ECO:0000259" key="1">
    <source>
        <dbReference type="Pfam" id="PF08984"/>
    </source>
</evidence>